<dbReference type="PATRIC" id="fig|1409788.3.peg.1805"/>
<comment type="caution">
    <text evidence="2">The sequence shown here is derived from an EMBL/GenBank/DDBJ whole genome shotgun (WGS) entry which is preliminary data.</text>
</comment>
<dbReference type="STRING" id="1409788.NC99_17400"/>
<organism evidence="2 3">
    <name type="scientific">Sunxiuqinia dokdonensis</name>
    <dbReference type="NCBI Taxonomy" id="1409788"/>
    <lineage>
        <taxon>Bacteria</taxon>
        <taxon>Pseudomonadati</taxon>
        <taxon>Bacteroidota</taxon>
        <taxon>Bacteroidia</taxon>
        <taxon>Marinilabiliales</taxon>
        <taxon>Prolixibacteraceae</taxon>
        <taxon>Sunxiuqinia</taxon>
    </lineage>
</organism>
<accession>A0A0L8VAF8</accession>
<feature type="transmembrane region" description="Helical" evidence="1">
    <location>
        <begin position="155"/>
        <end position="177"/>
    </location>
</feature>
<evidence type="ECO:0000256" key="1">
    <source>
        <dbReference type="SAM" id="Phobius"/>
    </source>
</evidence>
<name>A0A0L8VAF8_9BACT</name>
<keyword evidence="3" id="KW-1185">Reference proteome</keyword>
<protein>
    <submittedName>
        <fullName evidence="2">Uncharacterized protein</fullName>
    </submittedName>
</protein>
<sequence length="215" mass="24663">MVWLFGLQLNELFYFCFMENEELKTRIGSLGDTELIELLKLRDSYQPEAVDFAIQEALRRQIIQSEADLQSAGFQPEHRYQKSIFPHLNPDNQFQKVFNSFMRILYLTAVAPLVFGVLNLLDGDHRGALLLLGLGLLWVGLSVRLQKQKNPQIPVVLLVLFLLGLTRVFFTQINFAALQIMDFVVFGIAFLLFIYVLVYLRVLLMRRTSGGSTSD</sequence>
<evidence type="ECO:0000313" key="3">
    <source>
        <dbReference type="Proteomes" id="UP000036958"/>
    </source>
</evidence>
<keyword evidence="1" id="KW-1133">Transmembrane helix</keyword>
<proteinExistence type="predicted"/>
<evidence type="ECO:0000313" key="2">
    <source>
        <dbReference type="EMBL" id="KOH45434.1"/>
    </source>
</evidence>
<feature type="transmembrane region" description="Helical" evidence="1">
    <location>
        <begin position="104"/>
        <end position="121"/>
    </location>
</feature>
<keyword evidence="1" id="KW-0472">Membrane</keyword>
<keyword evidence="1" id="KW-0812">Transmembrane</keyword>
<reference evidence="3" key="1">
    <citation type="submission" date="2015-07" db="EMBL/GenBank/DDBJ databases">
        <title>Genome sequencing of Sunxiuqinia dokdonensis strain SK.</title>
        <authorList>
            <person name="Ahn S."/>
            <person name="Kim B.-C."/>
        </authorList>
    </citation>
    <scope>NUCLEOTIDE SEQUENCE [LARGE SCALE GENOMIC DNA]</scope>
    <source>
        <strain evidence="3">SK</strain>
    </source>
</reference>
<dbReference type="AlphaFoldDB" id="A0A0L8VAF8"/>
<feature type="transmembrane region" description="Helical" evidence="1">
    <location>
        <begin position="183"/>
        <end position="204"/>
    </location>
</feature>
<feature type="transmembrane region" description="Helical" evidence="1">
    <location>
        <begin position="127"/>
        <end position="143"/>
    </location>
</feature>
<dbReference type="EMBL" id="LGIA01000135">
    <property type="protein sequence ID" value="KOH45434.1"/>
    <property type="molecule type" value="Genomic_DNA"/>
</dbReference>
<gene>
    <name evidence="2" type="ORF">NC99_17400</name>
</gene>
<dbReference type="Proteomes" id="UP000036958">
    <property type="component" value="Unassembled WGS sequence"/>
</dbReference>